<sequence>MDIDYKEKESKVIDKSKIFQTEEESNDDIDDVDVLFKPILPGPDMIKELFDNFKGYPPETQLYALMELRRVIQNGHEDEFSTLLEMKLPQILLEIVFTASSKTVVINSIQSIYNWIIYAEEIPEIFYDTDFMLLLFKISTTIPQIDENEGNQIDSFQKKDVINLFRCLLTKSQDFANEVDREEYIGRCIRYIQYYFTEKQCTPAFMNEIIDLLRIFLRSKFIFELKIEECESMFGILHFLDQKLSIEYANYYEIVLDLALVYFNISDDFARYFIEEIDLNQMIINCTHGAYLEKDSLISFLFECNAKEGVRINDAFVNSLHWQTIKNFMNDEDEIMSEDLNNIAERTLIWINSLVREFPMLLNGPEFEDFVDEMLTFLADSVTVCRIQAMKFLALSFRLTSEKVRNHLIENNFINYCAEFLSNDNETILDVLYVIDIQIHAESSNSSNEFNEFMNYLTDLGILDDIDELSVSDNEKIASAASNLLVFINSFEQ</sequence>
<dbReference type="Proteomes" id="UP000001542">
    <property type="component" value="Unassembled WGS sequence"/>
</dbReference>
<dbReference type="SUPFAM" id="SSF48371">
    <property type="entry name" value="ARM repeat"/>
    <property type="match status" value="1"/>
</dbReference>
<dbReference type="KEGG" id="tva:4763412"/>
<protein>
    <submittedName>
        <fullName evidence="1">Uncharacterized protein</fullName>
    </submittedName>
</protein>
<proteinExistence type="predicted"/>
<dbReference type="InterPro" id="IPR011989">
    <property type="entry name" value="ARM-like"/>
</dbReference>
<name>A2EP79_TRIV3</name>
<accession>A2EP79</accession>
<evidence type="ECO:0000313" key="2">
    <source>
        <dbReference type="Proteomes" id="UP000001542"/>
    </source>
</evidence>
<dbReference type="VEuPathDB" id="TrichDB:TVAG_319010"/>
<dbReference type="EMBL" id="DS113446">
    <property type="protein sequence ID" value="EAY05546.1"/>
    <property type="molecule type" value="Genomic_DNA"/>
</dbReference>
<gene>
    <name evidence="1" type="ORF">TVAG_319010</name>
</gene>
<organism evidence="1 2">
    <name type="scientific">Trichomonas vaginalis (strain ATCC PRA-98 / G3)</name>
    <dbReference type="NCBI Taxonomy" id="412133"/>
    <lineage>
        <taxon>Eukaryota</taxon>
        <taxon>Metamonada</taxon>
        <taxon>Parabasalia</taxon>
        <taxon>Trichomonadida</taxon>
        <taxon>Trichomonadidae</taxon>
        <taxon>Trichomonas</taxon>
    </lineage>
</organism>
<dbReference type="AlphaFoldDB" id="A2EP79"/>
<dbReference type="Gene3D" id="1.25.10.10">
    <property type="entry name" value="Leucine-rich Repeat Variant"/>
    <property type="match status" value="1"/>
</dbReference>
<evidence type="ECO:0000313" key="1">
    <source>
        <dbReference type="EMBL" id="EAY05546.1"/>
    </source>
</evidence>
<keyword evidence="2" id="KW-1185">Reference proteome</keyword>
<dbReference type="InterPro" id="IPR016024">
    <property type="entry name" value="ARM-type_fold"/>
</dbReference>
<dbReference type="InParanoid" id="A2EP79"/>
<reference evidence="1" key="2">
    <citation type="journal article" date="2007" name="Science">
        <title>Draft genome sequence of the sexually transmitted pathogen Trichomonas vaginalis.</title>
        <authorList>
            <person name="Carlton J.M."/>
            <person name="Hirt R.P."/>
            <person name="Silva J.C."/>
            <person name="Delcher A.L."/>
            <person name="Schatz M."/>
            <person name="Zhao Q."/>
            <person name="Wortman J.R."/>
            <person name="Bidwell S.L."/>
            <person name="Alsmark U.C.M."/>
            <person name="Besteiro S."/>
            <person name="Sicheritz-Ponten T."/>
            <person name="Noel C.J."/>
            <person name="Dacks J.B."/>
            <person name="Foster P.G."/>
            <person name="Simillion C."/>
            <person name="Van de Peer Y."/>
            <person name="Miranda-Saavedra D."/>
            <person name="Barton G.J."/>
            <person name="Westrop G.D."/>
            <person name="Mueller S."/>
            <person name="Dessi D."/>
            <person name="Fiori P.L."/>
            <person name="Ren Q."/>
            <person name="Paulsen I."/>
            <person name="Zhang H."/>
            <person name="Bastida-Corcuera F.D."/>
            <person name="Simoes-Barbosa A."/>
            <person name="Brown M.T."/>
            <person name="Hayes R.D."/>
            <person name="Mukherjee M."/>
            <person name="Okumura C.Y."/>
            <person name="Schneider R."/>
            <person name="Smith A.J."/>
            <person name="Vanacova S."/>
            <person name="Villalvazo M."/>
            <person name="Haas B.J."/>
            <person name="Pertea M."/>
            <person name="Feldblyum T.V."/>
            <person name="Utterback T.R."/>
            <person name="Shu C.L."/>
            <person name="Osoegawa K."/>
            <person name="de Jong P.J."/>
            <person name="Hrdy I."/>
            <person name="Horvathova L."/>
            <person name="Zubacova Z."/>
            <person name="Dolezal P."/>
            <person name="Malik S.B."/>
            <person name="Logsdon J.M. Jr."/>
            <person name="Henze K."/>
            <person name="Gupta A."/>
            <person name="Wang C.C."/>
            <person name="Dunne R.L."/>
            <person name="Upcroft J.A."/>
            <person name="Upcroft P."/>
            <person name="White O."/>
            <person name="Salzberg S.L."/>
            <person name="Tang P."/>
            <person name="Chiu C.-H."/>
            <person name="Lee Y.-S."/>
            <person name="Embley T.M."/>
            <person name="Coombs G.H."/>
            <person name="Mottram J.C."/>
            <person name="Tachezy J."/>
            <person name="Fraser-Liggett C.M."/>
            <person name="Johnson P.J."/>
        </authorList>
    </citation>
    <scope>NUCLEOTIDE SEQUENCE [LARGE SCALE GENOMIC DNA]</scope>
    <source>
        <strain evidence="1">G3</strain>
    </source>
</reference>
<dbReference type="VEuPathDB" id="TrichDB:TVAGG3_0178420"/>
<dbReference type="RefSeq" id="XP_001317769.1">
    <property type="nucleotide sequence ID" value="XM_001317734.1"/>
</dbReference>
<reference evidence="1" key="1">
    <citation type="submission" date="2006-10" db="EMBL/GenBank/DDBJ databases">
        <authorList>
            <person name="Amadeo P."/>
            <person name="Zhao Q."/>
            <person name="Wortman J."/>
            <person name="Fraser-Liggett C."/>
            <person name="Carlton J."/>
        </authorList>
    </citation>
    <scope>NUCLEOTIDE SEQUENCE</scope>
    <source>
        <strain evidence="1">G3</strain>
    </source>
</reference>